<dbReference type="Proteomes" id="UP001262410">
    <property type="component" value="Unassembled WGS sequence"/>
</dbReference>
<evidence type="ECO:0000256" key="1">
    <source>
        <dbReference type="ARBA" id="ARBA00023015"/>
    </source>
</evidence>
<dbReference type="SMART" id="SM00895">
    <property type="entry name" value="FCD"/>
    <property type="match status" value="1"/>
</dbReference>
<dbReference type="Pfam" id="PF00392">
    <property type="entry name" value="GntR"/>
    <property type="match status" value="1"/>
</dbReference>
<dbReference type="SMART" id="SM00345">
    <property type="entry name" value="HTH_GNTR"/>
    <property type="match status" value="1"/>
</dbReference>
<sequence length="229" mass="25832">MTETMAYGGKEAAIVRALEEDIIFGRLPPGTRLVEDVLLARFPVTRHFIRQALYQLERLGVVTRERNKGAMVRSLTPDEVRQIYAVRELLQRQAALAIPLPAPAELIARLLDIQTEYEGHVARGFLRGVHECNDRFHLTLFGACGNDYLVASIEHYMRLSLPVRAKTLADGTMLEVSRGHHRMMIEMLKGRDNWALAQLCVDHLQPSKLDYLSLAGQRPDKEPPPDDAA</sequence>
<feature type="domain" description="HTH gntR-type" evidence="4">
    <location>
        <begin position="8"/>
        <end position="75"/>
    </location>
</feature>
<organism evidence="5 6">
    <name type="scientific">Inquilinus ginsengisoli</name>
    <dbReference type="NCBI Taxonomy" id="363840"/>
    <lineage>
        <taxon>Bacteria</taxon>
        <taxon>Pseudomonadati</taxon>
        <taxon>Pseudomonadota</taxon>
        <taxon>Alphaproteobacteria</taxon>
        <taxon>Rhodospirillales</taxon>
        <taxon>Rhodospirillaceae</taxon>
        <taxon>Inquilinus</taxon>
    </lineage>
</organism>
<dbReference type="SUPFAM" id="SSF46785">
    <property type="entry name" value="Winged helix' DNA-binding domain"/>
    <property type="match status" value="1"/>
</dbReference>
<keyword evidence="3" id="KW-0804">Transcription</keyword>
<dbReference type="SUPFAM" id="SSF48008">
    <property type="entry name" value="GntR ligand-binding domain-like"/>
    <property type="match status" value="1"/>
</dbReference>
<proteinExistence type="predicted"/>
<dbReference type="InterPro" id="IPR011711">
    <property type="entry name" value="GntR_C"/>
</dbReference>
<dbReference type="InterPro" id="IPR036388">
    <property type="entry name" value="WH-like_DNA-bd_sf"/>
</dbReference>
<evidence type="ECO:0000256" key="2">
    <source>
        <dbReference type="ARBA" id="ARBA00023125"/>
    </source>
</evidence>
<keyword evidence="2 5" id="KW-0238">DNA-binding</keyword>
<comment type="caution">
    <text evidence="5">The sequence shown here is derived from an EMBL/GenBank/DDBJ whole genome shotgun (WGS) entry which is preliminary data.</text>
</comment>
<evidence type="ECO:0000256" key="3">
    <source>
        <dbReference type="ARBA" id="ARBA00023163"/>
    </source>
</evidence>
<protein>
    <submittedName>
        <fullName evidence="5">DNA-binding GntR family transcriptional regulator</fullName>
    </submittedName>
</protein>
<dbReference type="Pfam" id="PF07729">
    <property type="entry name" value="FCD"/>
    <property type="match status" value="1"/>
</dbReference>
<dbReference type="Gene3D" id="1.20.120.530">
    <property type="entry name" value="GntR ligand-binding domain-like"/>
    <property type="match status" value="1"/>
</dbReference>
<accession>A0ABU1JXG5</accession>
<dbReference type="PANTHER" id="PTHR43537">
    <property type="entry name" value="TRANSCRIPTIONAL REGULATOR, GNTR FAMILY"/>
    <property type="match status" value="1"/>
</dbReference>
<name>A0ABU1JXG5_9PROT</name>
<gene>
    <name evidence="5" type="ORF">E9232_005865</name>
</gene>
<dbReference type="PANTHER" id="PTHR43537:SF49">
    <property type="entry name" value="TRANSCRIPTIONAL REGULATORY PROTEIN"/>
    <property type="match status" value="1"/>
</dbReference>
<dbReference type="PROSITE" id="PS50949">
    <property type="entry name" value="HTH_GNTR"/>
    <property type="match status" value="1"/>
</dbReference>
<keyword evidence="6" id="KW-1185">Reference proteome</keyword>
<evidence type="ECO:0000313" key="5">
    <source>
        <dbReference type="EMBL" id="MDR6293315.1"/>
    </source>
</evidence>
<evidence type="ECO:0000313" key="6">
    <source>
        <dbReference type="Proteomes" id="UP001262410"/>
    </source>
</evidence>
<dbReference type="GO" id="GO:0003677">
    <property type="term" value="F:DNA binding"/>
    <property type="evidence" value="ECO:0007669"/>
    <property type="project" value="UniProtKB-KW"/>
</dbReference>
<dbReference type="Gene3D" id="1.10.10.10">
    <property type="entry name" value="Winged helix-like DNA-binding domain superfamily/Winged helix DNA-binding domain"/>
    <property type="match status" value="1"/>
</dbReference>
<dbReference type="EMBL" id="JAVDPW010000011">
    <property type="protein sequence ID" value="MDR6293315.1"/>
    <property type="molecule type" value="Genomic_DNA"/>
</dbReference>
<keyword evidence="1" id="KW-0805">Transcription regulation</keyword>
<dbReference type="InterPro" id="IPR008920">
    <property type="entry name" value="TF_FadR/GntR_C"/>
</dbReference>
<evidence type="ECO:0000259" key="4">
    <source>
        <dbReference type="PROSITE" id="PS50949"/>
    </source>
</evidence>
<dbReference type="InterPro" id="IPR036390">
    <property type="entry name" value="WH_DNA-bd_sf"/>
</dbReference>
<reference evidence="5 6" key="1">
    <citation type="submission" date="2023-07" db="EMBL/GenBank/DDBJ databases">
        <title>Sorghum-associated microbial communities from plants grown in Nebraska, USA.</title>
        <authorList>
            <person name="Schachtman D."/>
        </authorList>
    </citation>
    <scope>NUCLEOTIDE SEQUENCE [LARGE SCALE GENOMIC DNA]</scope>
    <source>
        <strain evidence="5 6">584</strain>
    </source>
</reference>
<dbReference type="InterPro" id="IPR000524">
    <property type="entry name" value="Tscrpt_reg_HTH_GntR"/>
</dbReference>
<dbReference type="RefSeq" id="WP_309800196.1">
    <property type="nucleotide sequence ID" value="NZ_JAVDPW010000011.1"/>
</dbReference>